<evidence type="ECO:0008006" key="5">
    <source>
        <dbReference type="Google" id="ProtNLM"/>
    </source>
</evidence>
<evidence type="ECO:0000313" key="4">
    <source>
        <dbReference type="Proteomes" id="UP000279275"/>
    </source>
</evidence>
<evidence type="ECO:0000313" key="3">
    <source>
        <dbReference type="EMBL" id="RMI34868.1"/>
    </source>
</evidence>
<keyword evidence="2" id="KW-0472">Membrane</keyword>
<name>A0A3M2LJB9_9NOCA</name>
<protein>
    <recommendedName>
        <fullName evidence="5">DUF4190 domain-containing protein</fullName>
    </recommendedName>
</protein>
<keyword evidence="4" id="KW-1185">Reference proteome</keyword>
<evidence type="ECO:0000256" key="1">
    <source>
        <dbReference type="SAM" id="MobiDB-lite"/>
    </source>
</evidence>
<comment type="caution">
    <text evidence="3">The sequence shown here is derived from an EMBL/GenBank/DDBJ whole genome shotgun (WGS) entry which is preliminary data.</text>
</comment>
<reference evidence="3 4" key="1">
    <citation type="submission" date="2018-10" db="EMBL/GenBank/DDBJ databases">
        <title>Isolation from cow dung.</title>
        <authorList>
            <person name="Ling L."/>
        </authorList>
    </citation>
    <scope>NUCLEOTIDE SEQUENCE [LARGE SCALE GENOMIC DNA]</scope>
    <source>
        <strain evidence="3 4">NEAU-LL90</strain>
    </source>
</reference>
<evidence type="ECO:0000256" key="2">
    <source>
        <dbReference type="SAM" id="Phobius"/>
    </source>
</evidence>
<proteinExistence type="predicted"/>
<feature type="transmembrane region" description="Helical" evidence="2">
    <location>
        <begin position="68"/>
        <end position="94"/>
    </location>
</feature>
<keyword evidence="2" id="KW-1133">Transmembrane helix</keyword>
<dbReference type="AlphaFoldDB" id="A0A3M2LJB9"/>
<gene>
    <name evidence="3" type="ORF">EBN03_00360</name>
</gene>
<sequence length="137" mass="13862">MVPHAADDPGASWKYPGPAAPAGTAVADRRDEVCWRHPGPDPLPSEPQPVAHPTPAVAAAVGSGVFSVLAFVCAAVTAISCIVLIGPVGIVLGIVGHVRGERLGKWSAFAATAATVIAGAVLYFVVPDRRGHSVALS</sequence>
<dbReference type="RefSeq" id="WP_122185838.1">
    <property type="nucleotide sequence ID" value="NZ_RFFH01000001.1"/>
</dbReference>
<feature type="transmembrane region" description="Helical" evidence="2">
    <location>
        <begin position="106"/>
        <end position="126"/>
    </location>
</feature>
<dbReference type="Proteomes" id="UP000279275">
    <property type="component" value="Unassembled WGS sequence"/>
</dbReference>
<feature type="region of interest" description="Disordered" evidence="1">
    <location>
        <begin position="1"/>
        <end position="27"/>
    </location>
</feature>
<organism evidence="3 4">
    <name type="scientific">Nocardia stercoris</name>
    <dbReference type="NCBI Taxonomy" id="2483361"/>
    <lineage>
        <taxon>Bacteria</taxon>
        <taxon>Bacillati</taxon>
        <taxon>Actinomycetota</taxon>
        <taxon>Actinomycetes</taxon>
        <taxon>Mycobacteriales</taxon>
        <taxon>Nocardiaceae</taxon>
        <taxon>Nocardia</taxon>
    </lineage>
</organism>
<accession>A0A3M2LJB9</accession>
<dbReference type="EMBL" id="RFFH01000001">
    <property type="protein sequence ID" value="RMI34868.1"/>
    <property type="molecule type" value="Genomic_DNA"/>
</dbReference>
<keyword evidence="2" id="KW-0812">Transmembrane</keyword>